<evidence type="ECO:0000313" key="3">
    <source>
        <dbReference type="Proteomes" id="UP001055153"/>
    </source>
</evidence>
<comment type="caution">
    <text evidence="2">The sequence shown here is derived from an EMBL/GenBank/DDBJ whole genome shotgun (WGS) entry which is preliminary data.</text>
</comment>
<sequence>MQYRLSDMIAWLRDISERYTGSEEEDLLLFIKEGAEKFPKAKREDIAEAFAAYQLEVQQEREEDERQAAELEAMIAFNNKHSIPPDMPWNEAVRMVAERGDPEAQGILRDLESPEATVADELLNAAVDAHPAWSRDGRYFTFDPEIGGPEDGPSLIDWYQRTHPHEAAAITDRIVSST</sequence>
<keyword evidence="1" id="KW-0175">Coiled coil</keyword>
<gene>
    <name evidence="2" type="ORF">GMJLKIPL_1950</name>
</gene>
<proteinExistence type="predicted"/>
<reference evidence="2" key="1">
    <citation type="journal article" date="2021" name="Front. Microbiol.">
        <title>Comprehensive Comparative Genomics and Phenotyping of Methylobacterium Species.</title>
        <authorList>
            <person name="Alessa O."/>
            <person name="Ogura Y."/>
            <person name="Fujitani Y."/>
            <person name="Takami H."/>
            <person name="Hayashi T."/>
            <person name="Sahin N."/>
            <person name="Tani A."/>
        </authorList>
    </citation>
    <scope>NUCLEOTIDE SEQUENCE</scope>
    <source>
        <strain evidence="2">DSM 17168</strain>
    </source>
</reference>
<feature type="coiled-coil region" evidence="1">
    <location>
        <begin position="43"/>
        <end position="74"/>
    </location>
</feature>
<organism evidence="2 3">
    <name type="scientific">Methylobacterium isbiliense</name>
    <dbReference type="NCBI Taxonomy" id="315478"/>
    <lineage>
        <taxon>Bacteria</taxon>
        <taxon>Pseudomonadati</taxon>
        <taxon>Pseudomonadota</taxon>
        <taxon>Alphaproteobacteria</taxon>
        <taxon>Hyphomicrobiales</taxon>
        <taxon>Methylobacteriaceae</taxon>
        <taxon>Methylobacterium</taxon>
    </lineage>
</organism>
<dbReference type="EMBL" id="BPQQ01000022">
    <property type="protein sequence ID" value="GJE00032.1"/>
    <property type="molecule type" value="Genomic_DNA"/>
</dbReference>
<dbReference type="Proteomes" id="UP001055153">
    <property type="component" value="Unassembled WGS sequence"/>
</dbReference>
<protein>
    <submittedName>
        <fullName evidence="2">Uncharacterized protein</fullName>
    </submittedName>
</protein>
<reference evidence="2" key="2">
    <citation type="submission" date="2021-08" db="EMBL/GenBank/DDBJ databases">
        <authorList>
            <person name="Tani A."/>
            <person name="Ola A."/>
            <person name="Ogura Y."/>
            <person name="Katsura K."/>
            <person name="Hayashi T."/>
        </authorList>
    </citation>
    <scope>NUCLEOTIDE SEQUENCE</scope>
    <source>
        <strain evidence="2">DSM 17168</strain>
    </source>
</reference>
<accession>A0ABQ4SA93</accession>
<dbReference type="RefSeq" id="WP_238234910.1">
    <property type="nucleotide sequence ID" value="NZ_BPQQ01000022.1"/>
</dbReference>
<evidence type="ECO:0000256" key="1">
    <source>
        <dbReference type="SAM" id="Coils"/>
    </source>
</evidence>
<keyword evidence="3" id="KW-1185">Reference proteome</keyword>
<name>A0ABQ4SA93_9HYPH</name>
<evidence type="ECO:0000313" key="2">
    <source>
        <dbReference type="EMBL" id="GJE00032.1"/>
    </source>
</evidence>